<dbReference type="SUPFAM" id="SSF54862">
    <property type="entry name" value="4Fe-4S ferredoxins"/>
    <property type="match status" value="1"/>
</dbReference>
<protein>
    <submittedName>
        <fullName evidence="6">4Fe-4S binding domain-containing protein</fullName>
    </submittedName>
</protein>
<dbReference type="OrthoDB" id="9804603at2"/>
<evidence type="ECO:0000256" key="1">
    <source>
        <dbReference type="ARBA" id="ARBA00022485"/>
    </source>
</evidence>
<dbReference type="PANTHER" id="PTHR43687">
    <property type="entry name" value="ADENYLYLSULFATE REDUCTASE, BETA SUBUNIT"/>
    <property type="match status" value="1"/>
</dbReference>
<dbReference type="InterPro" id="IPR050572">
    <property type="entry name" value="Fe-S_Ferredoxin"/>
</dbReference>
<dbReference type="EMBL" id="LT838272">
    <property type="protein sequence ID" value="SMB99643.1"/>
    <property type="molecule type" value="Genomic_DNA"/>
</dbReference>
<keyword evidence="3" id="KW-0408">Iron</keyword>
<dbReference type="Pfam" id="PF00037">
    <property type="entry name" value="Fer4"/>
    <property type="match status" value="2"/>
</dbReference>
<evidence type="ECO:0000256" key="3">
    <source>
        <dbReference type="ARBA" id="ARBA00023004"/>
    </source>
</evidence>
<dbReference type="InterPro" id="IPR017896">
    <property type="entry name" value="4Fe4S_Fe-S-bd"/>
</dbReference>
<feature type="domain" description="4Fe-4S ferredoxin-type" evidence="5">
    <location>
        <begin position="31"/>
        <end position="55"/>
    </location>
</feature>
<reference evidence="6 7" key="1">
    <citation type="submission" date="2017-04" db="EMBL/GenBank/DDBJ databases">
        <authorList>
            <person name="Afonso C.L."/>
            <person name="Miller P.J."/>
            <person name="Scott M.A."/>
            <person name="Spackman E."/>
            <person name="Goraichik I."/>
            <person name="Dimitrov K.M."/>
            <person name="Suarez D.L."/>
            <person name="Swayne D.E."/>
        </authorList>
    </citation>
    <scope>NUCLEOTIDE SEQUENCE [LARGE SCALE GENOMIC DNA]</scope>
    <source>
        <strain evidence="6 7">ToBE</strain>
    </source>
</reference>
<evidence type="ECO:0000259" key="5">
    <source>
        <dbReference type="PROSITE" id="PS51379"/>
    </source>
</evidence>
<dbReference type="AlphaFoldDB" id="A0A1W1W2B7"/>
<dbReference type="RefSeq" id="WP_084667196.1">
    <property type="nucleotide sequence ID" value="NZ_LT838272.1"/>
</dbReference>
<dbReference type="GO" id="GO:0046872">
    <property type="term" value="F:metal ion binding"/>
    <property type="evidence" value="ECO:0007669"/>
    <property type="project" value="UniProtKB-KW"/>
</dbReference>
<keyword evidence="7" id="KW-1185">Reference proteome</keyword>
<accession>A0A1W1W2B7</accession>
<dbReference type="PROSITE" id="PS51379">
    <property type="entry name" value="4FE4S_FER_2"/>
    <property type="match status" value="2"/>
</dbReference>
<evidence type="ECO:0000256" key="4">
    <source>
        <dbReference type="ARBA" id="ARBA00023014"/>
    </source>
</evidence>
<dbReference type="GO" id="GO:0051539">
    <property type="term" value="F:4 iron, 4 sulfur cluster binding"/>
    <property type="evidence" value="ECO:0007669"/>
    <property type="project" value="UniProtKB-KW"/>
</dbReference>
<keyword evidence="1" id="KW-0004">4Fe-4S</keyword>
<evidence type="ECO:0000313" key="6">
    <source>
        <dbReference type="EMBL" id="SMB99643.1"/>
    </source>
</evidence>
<keyword evidence="2" id="KW-0479">Metal-binding</keyword>
<dbReference type="STRING" id="698762.SAMN00808754_3005"/>
<dbReference type="PROSITE" id="PS00198">
    <property type="entry name" value="4FE4S_FER_1"/>
    <property type="match status" value="1"/>
</dbReference>
<dbReference type="PANTHER" id="PTHR43687:SF1">
    <property type="entry name" value="FERREDOXIN III"/>
    <property type="match status" value="1"/>
</dbReference>
<keyword evidence="4" id="KW-0411">Iron-sulfur</keyword>
<feature type="domain" description="4Fe-4S ferredoxin-type" evidence="5">
    <location>
        <begin position="1"/>
        <end position="30"/>
    </location>
</feature>
<gene>
    <name evidence="6" type="ORF">SAMN00808754_3005</name>
</gene>
<dbReference type="Gene3D" id="3.30.70.20">
    <property type="match status" value="2"/>
</dbReference>
<sequence>MPVLVIEEKCSGCGTCAEVCPVAAITVEGVAKVNEDCVECGTCVDECPNGALSLD</sequence>
<dbReference type="Proteomes" id="UP000192569">
    <property type="component" value="Chromosome I"/>
</dbReference>
<evidence type="ECO:0000313" key="7">
    <source>
        <dbReference type="Proteomes" id="UP000192569"/>
    </source>
</evidence>
<dbReference type="InterPro" id="IPR017900">
    <property type="entry name" value="4Fe4S_Fe_S_CS"/>
</dbReference>
<organism evidence="6 7">
    <name type="scientific">Thermanaeromonas toyohensis ToBE</name>
    <dbReference type="NCBI Taxonomy" id="698762"/>
    <lineage>
        <taxon>Bacteria</taxon>
        <taxon>Bacillati</taxon>
        <taxon>Bacillota</taxon>
        <taxon>Clostridia</taxon>
        <taxon>Neomoorellales</taxon>
        <taxon>Neomoorellaceae</taxon>
        <taxon>Thermanaeromonas</taxon>
    </lineage>
</organism>
<name>A0A1W1W2B7_9FIRM</name>
<proteinExistence type="predicted"/>
<evidence type="ECO:0000256" key="2">
    <source>
        <dbReference type="ARBA" id="ARBA00022723"/>
    </source>
</evidence>